<feature type="domain" description="HTH marR-type" evidence="4">
    <location>
        <begin position="1"/>
        <end position="131"/>
    </location>
</feature>
<dbReference type="Gene3D" id="1.10.10.10">
    <property type="entry name" value="Winged helix-like DNA-binding domain superfamily/Winged helix DNA-binding domain"/>
    <property type="match status" value="1"/>
</dbReference>
<reference evidence="5 6" key="1">
    <citation type="journal article" date="2016" name="Antonie Van Leeuwenhoek">
        <title>Lysinibacillus endophyticus sp. nov., an indole-3-acetic acid producing endophytic bacterium isolated from corn root (Zea mays cv. Xinken-5).</title>
        <authorList>
            <person name="Yu J."/>
            <person name="Guan X."/>
            <person name="Liu C."/>
            <person name="Xiang W."/>
            <person name="Yu Z."/>
            <person name="Liu X."/>
            <person name="Wang G."/>
        </authorList>
    </citation>
    <scope>NUCLEOTIDE SEQUENCE [LARGE SCALE GENOMIC DNA]</scope>
    <source>
        <strain evidence="5 6">DSM 100506</strain>
    </source>
</reference>
<dbReference type="InterPro" id="IPR036388">
    <property type="entry name" value="WH-like_DNA-bd_sf"/>
</dbReference>
<dbReference type="InterPro" id="IPR000835">
    <property type="entry name" value="HTH_MarR-typ"/>
</dbReference>
<keyword evidence="6" id="KW-1185">Reference proteome</keyword>
<keyword evidence="2" id="KW-0238">DNA-binding</keyword>
<dbReference type="OrthoDB" id="2626899at2"/>
<proteinExistence type="predicted"/>
<dbReference type="PANTHER" id="PTHR42756:SF1">
    <property type="entry name" value="TRANSCRIPTIONAL REPRESSOR OF EMRAB OPERON"/>
    <property type="match status" value="1"/>
</dbReference>
<evidence type="ECO:0000313" key="6">
    <source>
        <dbReference type="Proteomes" id="UP000272238"/>
    </source>
</evidence>
<dbReference type="PRINTS" id="PR00598">
    <property type="entry name" value="HTHMARR"/>
</dbReference>
<dbReference type="AlphaFoldDB" id="A0A494YXH5"/>
<dbReference type="PROSITE" id="PS01117">
    <property type="entry name" value="HTH_MARR_1"/>
    <property type="match status" value="1"/>
</dbReference>
<evidence type="ECO:0000256" key="3">
    <source>
        <dbReference type="ARBA" id="ARBA00023163"/>
    </source>
</evidence>
<accession>A0A494YXH5</accession>
<gene>
    <name evidence="5" type="ORF">D8M03_13165</name>
</gene>
<dbReference type="PANTHER" id="PTHR42756">
    <property type="entry name" value="TRANSCRIPTIONAL REGULATOR, MARR"/>
    <property type="match status" value="1"/>
</dbReference>
<dbReference type="GO" id="GO:0003677">
    <property type="term" value="F:DNA binding"/>
    <property type="evidence" value="ECO:0007669"/>
    <property type="project" value="UniProtKB-KW"/>
</dbReference>
<dbReference type="RefSeq" id="WP_121215289.1">
    <property type="nucleotide sequence ID" value="NZ_JAMYWW010000001.1"/>
</dbReference>
<dbReference type="InterPro" id="IPR023187">
    <property type="entry name" value="Tscrpt_reg_MarR-type_CS"/>
</dbReference>
<evidence type="ECO:0000256" key="2">
    <source>
        <dbReference type="ARBA" id="ARBA00023125"/>
    </source>
</evidence>
<dbReference type="Pfam" id="PF12802">
    <property type="entry name" value="MarR_2"/>
    <property type="match status" value="1"/>
</dbReference>
<evidence type="ECO:0000256" key="1">
    <source>
        <dbReference type="ARBA" id="ARBA00023015"/>
    </source>
</evidence>
<dbReference type="GO" id="GO:0003700">
    <property type="term" value="F:DNA-binding transcription factor activity"/>
    <property type="evidence" value="ECO:0007669"/>
    <property type="project" value="InterPro"/>
</dbReference>
<keyword evidence="1" id="KW-0805">Transcription regulation</keyword>
<evidence type="ECO:0000259" key="4">
    <source>
        <dbReference type="PROSITE" id="PS50995"/>
    </source>
</evidence>
<dbReference type="PROSITE" id="PS50995">
    <property type="entry name" value="HTH_MARR_2"/>
    <property type="match status" value="1"/>
</dbReference>
<dbReference type="Proteomes" id="UP000272238">
    <property type="component" value="Unassembled WGS sequence"/>
</dbReference>
<evidence type="ECO:0000313" key="5">
    <source>
        <dbReference type="EMBL" id="RKQ14820.1"/>
    </source>
</evidence>
<dbReference type="SUPFAM" id="SSF46785">
    <property type="entry name" value="Winged helix' DNA-binding domain"/>
    <property type="match status" value="1"/>
</dbReference>
<keyword evidence="3" id="KW-0804">Transcription</keyword>
<dbReference type="EMBL" id="RBZN01000038">
    <property type="protein sequence ID" value="RKQ14820.1"/>
    <property type="molecule type" value="Genomic_DNA"/>
</dbReference>
<protein>
    <submittedName>
        <fullName evidence="5">MarR family transcriptional regulator</fullName>
    </submittedName>
</protein>
<name>A0A494YXH5_9BACL</name>
<organism evidence="5 6">
    <name type="scientific">Ureibacillus endophyticus</name>
    <dbReference type="NCBI Taxonomy" id="1978490"/>
    <lineage>
        <taxon>Bacteria</taxon>
        <taxon>Bacillati</taxon>
        <taxon>Bacillota</taxon>
        <taxon>Bacilli</taxon>
        <taxon>Bacillales</taxon>
        <taxon>Caryophanaceae</taxon>
        <taxon>Ureibacillus</taxon>
    </lineage>
</organism>
<sequence length="140" mass="16288">MFQYIALIPNLFGSFSDLNKDSVELSHLQNHVIEYMYMQKRALNLKEISVGFGIIKQQLTNIISDLEDGGYVVKEPDPKDRRAVLISLTPKGKGIEERKWIKVYQMFNENLTKLSDEEKIDLKYALHKVNVLLKKMEDNQ</sequence>
<dbReference type="SMART" id="SM00347">
    <property type="entry name" value="HTH_MARR"/>
    <property type="match status" value="1"/>
</dbReference>
<dbReference type="InterPro" id="IPR036390">
    <property type="entry name" value="WH_DNA-bd_sf"/>
</dbReference>
<comment type="caution">
    <text evidence="5">The sequence shown here is derived from an EMBL/GenBank/DDBJ whole genome shotgun (WGS) entry which is preliminary data.</text>
</comment>